<protein>
    <submittedName>
        <fullName evidence="1">Jg22964 protein</fullName>
    </submittedName>
</protein>
<sequence>SPRDSFDVVCPPYGDRPTLRLPVWGCHSNTLGPTPTFIGSPSNVPHSLPLQHRDSLSNVGNAGSSTDLLISDLMTWRYSNINLHNGLGLEPGTFHLKTCGIPVAYHAQLYNAAS</sequence>
<gene>
    <name evidence="1" type="primary">jg22964</name>
    <name evidence="1" type="ORF">PAEG_LOCUS7887</name>
</gene>
<feature type="non-terminal residue" evidence="1">
    <location>
        <position position="1"/>
    </location>
</feature>
<proteinExistence type="predicted"/>
<evidence type="ECO:0000313" key="2">
    <source>
        <dbReference type="Proteomes" id="UP000838756"/>
    </source>
</evidence>
<dbReference type="AlphaFoldDB" id="A0A8S4QYL9"/>
<comment type="caution">
    <text evidence="1">The sequence shown here is derived from an EMBL/GenBank/DDBJ whole genome shotgun (WGS) entry which is preliminary data.</text>
</comment>
<keyword evidence="2" id="KW-1185">Reference proteome</keyword>
<dbReference type="Proteomes" id="UP000838756">
    <property type="component" value="Unassembled WGS sequence"/>
</dbReference>
<accession>A0A8S4QYL9</accession>
<dbReference type="EMBL" id="CAKXAJ010022969">
    <property type="protein sequence ID" value="CAH2227358.1"/>
    <property type="molecule type" value="Genomic_DNA"/>
</dbReference>
<evidence type="ECO:0000313" key="1">
    <source>
        <dbReference type="EMBL" id="CAH2227358.1"/>
    </source>
</evidence>
<name>A0A8S4QYL9_9NEOP</name>
<organism evidence="1 2">
    <name type="scientific">Pararge aegeria aegeria</name>
    <dbReference type="NCBI Taxonomy" id="348720"/>
    <lineage>
        <taxon>Eukaryota</taxon>
        <taxon>Metazoa</taxon>
        <taxon>Ecdysozoa</taxon>
        <taxon>Arthropoda</taxon>
        <taxon>Hexapoda</taxon>
        <taxon>Insecta</taxon>
        <taxon>Pterygota</taxon>
        <taxon>Neoptera</taxon>
        <taxon>Endopterygota</taxon>
        <taxon>Lepidoptera</taxon>
        <taxon>Glossata</taxon>
        <taxon>Ditrysia</taxon>
        <taxon>Papilionoidea</taxon>
        <taxon>Nymphalidae</taxon>
        <taxon>Satyrinae</taxon>
        <taxon>Satyrini</taxon>
        <taxon>Parargina</taxon>
        <taxon>Pararge</taxon>
    </lineage>
</organism>
<reference evidence="1" key="1">
    <citation type="submission" date="2022-03" db="EMBL/GenBank/DDBJ databases">
        <authorList>
            <person name="Lindestad O."/>
        </authorList>
    </citation>
    <scope>NUCLEOTIDE SEQUENCE</scope>
</reference>